<dbReference type="OrthoDB" id="2576613at2759"/>
<keyword evidence="2" id="KW-0812">Transmembrane</keyword>
<feature type="compositionally biased region" description="Basic and acidic residues" evidence="1">
    <location>
        <begin position="445"/>
        <end position="456"/>
    </location>
</feature>
<organism evidence="3 4">
    <name type="scientific">Kwoniella shandongensis</name>
    <dbReference type="NCBI Taxonomy" id="1734106"/>
    <lineage>
        <taxon>Eukaryota</taxon>
        <taxon>Fungi</taxon>
        <taxon>Dikarya</taxon>
        <taxon>Basidiomycota</taxon>
        <taxon>Agaricomycotina</taxon>
        <taxon>Tremellomycetes</taxon>
        <taxon>Tremellales</taxon>
        <taxon>Cryptococcaceae</taxon>
        <taxon>Kwoniella</taxon>
    </lineage>
</organism>
<evidence type="ECO:0000256" key="2">
    <source>
        <dbReference type="SAM" id="Phobius"/>
    </source>
</evidence>
<feature type="transmembrane region" description="Helical" evidence="2">
    <location>
        <begin position="98"/>
        <end position="117"/>
    </location>
</feature>
<evidence type="ECO:0000313" key="4">
    <source>
        <dbReference type="Proteomes" id="UP000322225"/>
    </source>
</evidence>
<feature type="transmembrane region" description="Helical" evidence="2">
    <location>
        <begin position="223"/>
        <end position="241"/>
    </location>
</feature>
<feature type="compositionally biased region" description="Basic and acidic residues" evidence="1">
    <location>
        <begin position="294"/>
        <end position="390"/>
    </location>
</feature>
<sequence length="456" mass="48986">MQVPRYQPRHNAPPLRQPPPPLYHQRPPPPVSHINPPPAPPAPVPAIVPTAPFNASPTLLPGPFIILILLPAIPLLLFSLGARPPDTSNLPFAANDMWLTMGFVTIAGIVVLCLGVYPEVGGTVWDWIKAGGEGVVVGRGNDSPGVGPAAGIEGREGGVVWNQRLGKWVRGPSLVASRQAAEMAARARISNTRGIHSLASKHLTALRSSPMFNKWYDPSKPPLVHSIFLICIILFLSYHILSHTLGKIYDIDSSSSSSSTRPSSGSSSSGSGGKDGKSSSSSSGSGSGKLPTWVERELRKRKEEKPADTLKRVREETKKEEDKFKKGGDKEGLKKFKEKREKEKDVLKKELGKRKMDFVGLEGDKKGKDKDKDKSKDKKKDKGGDKDNGTKDGAGTKLAKILTSSRGKKENTKDQTASGQGVTWELADPGVAQATLANSGMNAQREAERLKASGSG</sequence>
<evidence type="ECO:0000313" key="3">
    <source>
        <dbReference type="EMBL" id="WWD22766.1"/>
    </source>
</evidence>
<keyword evidence="2" id="KW-1133">Transmembrane helix</keyword>
<keyword evidence="4" id="KW-1185">Reference proteome</keyword>
<dbReference type="KEGG" id="ksn:43587841"/>
<dbReference type="GeneID" id="43587841"/>
<evidence type="ECO:0000256" key="1">
    <source>
        <dbReference type="SAM" id="MobiDB-lite"/>
    </source>
</evidence>
<feature type="compositionally biased region" description="Low complexity" evidence="1">
    <location>
        <begin position="253"/>
        <end position="269"/>
    </location>
</feature>
<feature type="region of interest" description="Disordered" evidence="1">
    <location>
        <begin position="1"/>
        <end position="38"/>
    </location>
</feature>
<feature type="region of interest" description="Disordered" evidence="1">
    <location>
        <begin position="437"/>
        <end position="456"/>
    </location>
</feature>
<name>A0A5M6C3F1_9TREE</name>
<gene>
    <name evidence="3" type="ORF">CI109_107259</name>
</gene>
<feature type="compositionally biased region" description="Pro residues" evidence="1">
    <location>
        <begin position="15"/>
        <end position="38"/>
    </location>
</feature>
<feature type="transmembrane region" description="Helical" evidence="2">
    <location>
        <begin position="59"/>
        <end position="78"/>
    </location>
</feature>
<dbReference type="RefSeq" id="XP_031862128.1">
    <property type="nucleotide sequence ID" value="XM_032003715.1"/>
</dbReference>
<feature type="region of interest" description="Disordered" evidence="1">
    <location>
        <begin position="252"/>
        <end position="426"/>
    </location>
</feature>
<dbReference type="Proteomes" id="UP000322225">
    <property type="component" value="Chromosome 14"/>
</dbReference>
<dbReference type="AlphaFoldDB" id="A0A5M6C3F1"/>
<dbReference type="EMBL" id="CP144064">
    <property type="protein sequence ID" value="WWD22766.1"/>
    <property type="molecule type" value="Genomic_DNA"/>
</dbReference>
<reference evidence="3" key="2">
    <citation type="submission" date="2024-01" db="EMBL/GenBank/DDBJ databases">
        <title>Comparative genomics of Cryptococcus and Kwoniella reveals pathogenesis evolution and contrasting modes of karyotype evolution via chromosome fusion or intercentromeric recombination.</title>
        <authorList>
            <person name="Coelho M.A."/>
            <person name="David-Palma M."/>
            <person name="Shea T."/>
            <person name="Bowers K."/>
            <person name="McGinley-Smith S."/>
            <person name="Mohammad A.W."/>
            <person name="Gnirke A."/>
            <person name="Yurkov A.M."/>
            <person name="Nowrousian M."/>
            <person name="Sun S."/>
            <person name="Cuomo C.A."/>
            <person name="Heitman J."/>
        </authorList>
    </citation>
    <scope>NUCLEOTIDE SEQUENCE</scope>
    <source>
        <strain evidence="3">CBS 12478</strain>
    </source>
</reference>
<protein>
    <submittedName>
        <fullName evidence="3">Uncharacterized protein</fullName>
    </submittedName>
</protein>
<keyword evidence="2" id="KW-0472">Membrane</keyword>
<accession>A0A5M6C3F1</accession>
<proteinExistence type="predicted"/>
<reference evidence="3" key="1">
    <citation type="submission" date="2017-08" db="EMBL/GenBank/DDBJ databases">
        <authorList>
            <person name="Cuomo C."/>
            <person name="Billmyre B."/>
            <person name="Heitman J."/>
        </authorList>
    </citation>
    <scope>NUCLEOTIDE SEQUENCE</scope>
    <source>
        <strain evidence="3">CBS 12478</strain>
    </source>
</reference>